<evidence type="ECO:0000313" key="5">
    <source>
        <dbReference type="Proteomes" id="UP000003828"/>
    </source>
</evidence>
<dbReference type="Proteomes" id="UP000003828">
    <property type="component" value="Unassembled WGS sequence"/>
</dbReference>
<dbReference type="eggNOG" id="COG1012">
    <property type="taxonomic scope" value="Bacteria"/>
</dbReference>
<comment type="caution">
    <text evidence="4">The sequence shown here is derived from an EMBL/GenBank/DDBJ whole genome shotgun (WGS) entry which is preliminary data.</text>
</comment>
<dbReference type="InterPro" id="IPR050740">
    <property type="entry name" value="Aldehyde_DH_Superfamily"/>
</dbReference>
<evidence type="ECO:0000256" key="1">
    <source>
        <dbReference type="ARBA" id="ARBA00023002"/>
    </source>
</evidence>
<dbReference type="PANTHER" id="PTHR43353:SF3">
    <property type="entry name" value="ALDEHYDE DEHYDROGENASE-RELATED"/>
    <property type="match status" value="1"/>
</dbReference>
<dbReference type="InterPro" id="IPR016161">
    <property type="entry name" value="Ald_DH/histidinol_DH"/>
</dbReference>
<gene>
    <name evidence="4" type="ORF">ARGLB_036_00185</name>
</gene>
<feature type="compositionally biased region" description="Low complexity" evidence="2">
    <location>
        <begin position="377"/>
        <end position="394"/>
    </location>
</feature>
<dbReference type="AlphaFoldDB" id="H0QJX1"/>
<feature type="compositionally biased region" description="Low complexity" evidence="2">
    <location>
        <begin position="307"/>
        <end position="317"/>
    </location>
</feature>
<keyword evidence="5" id="KW-1185">Reference proteome</keyword>
<feature type="domain" description="Aldehyde dehydrogenase" evidence="3">
    <location>
        <begin position="18"/>
        <end position="188"/>
    </location>
</feature>
<dbReference type="Pfam" id="PF00171">
    <property type="entry name" value="Aldedh"/>
    <property type="match status" value="1"/>
</dbReference>
<dbReference type="SUPFAM" id="SSF53720">
    <property type="entry name" value="ALDH-like"/>
    <property type="match status" value="1"/>
</dbReference>
<feature type="region of interest" description="Disordered" evidence="2">
    <location>
        <begin position="1"/>
        <end position="27"/>
    </location>
</feature>
<accession>H0QJX1</accession>
<evidence type="ECO:0000259" key="3">
    <source>
        <dbReference type="Pfam" id="PF00171"/>
    </source>
</evidence>
<feature type="region of interest" description="Disordered" evidence="2">
    <location>
        <begin position="187"/>
        <end position="409"/>
    </location>
</feature>
<evidence type="ECO:0000313" key="4">
    <source>
        <dbReference type="EMBL" id="GAB13122.1"/>
    </source>
</evidence>
<feature type="compositionally biased region" description="Polar residues" evidence="2">
    <location>
        <begin position="270"/>
        <end position="284"/>
    </location>
</feature>
<feature type="compositionally biased region" description="Low complexity" evidence="2">
    <location>
        <begin position="354"/>
        <end position="365"/>
    </location>
</feature>
<dbReference type="PANTHER" id="PTHR43353">
    <property type="entry name" value="SUCCINATE-SEMIALDEHYDE DEHYDROGENASE, MITOCHONDRIAL"/>
    <property type="match status" value="1"/>
</dbReference>
<sequence>MTLAGHSLIAGEATPGTSGTAHGINPATNEQLEPAYTLISDQQLRTATEAAADAFDSFSTLEPEQHARFLEAIAENIEAIGDDLIERTSIETGLGLERLRGERARTTGQLRLFADVVRHGDFRGVRIDPAIPDRTPLPRADIRQRQIPLGPVAVFGASNFPLAFSVAGGDTASAFAAGCPVIVKAHNAHPEPPNSSARPSPRPSPTSACTPASSPSSTAPAPASARPSWPTPPSKPSASPVPAPAAPPSCAPQPHAPNRSRSTPKCPRSTPCTSSPAPSKATSRPSPGSTSDPSPAAPDSCAPPPDWSSSRKATPATASPPPSPTRSPNCPARPCSAAASPPPGSTDTTHSRQPPTSNSSAAAPRARAKTPRHRRSSPPTWTSSSPTPSCTKKSSAPHPSWSATKASKT</sequence>
<feature type="compositionally biased region" description="Low complexity" evidence="2">
    <location>
        <begin position="194"/>
        <end position="228"/>
    </location>
</feature>
<protein>
    <submittedName>
        <fullName evidence="4">Aldehyde dehydrogenase</fullName>
    </submittedName>
</protein>
<dbReference type="GO" id="GO:0016491">
    <property type="term" value="F:oxidoreductase activity"/>
    <property type="evidence" value="ECO:0007669"/>
    <property type="project" value="UniProtKB-KW"/>
</dbReference>
<dbReference type="Gene3D" id="3.40.605.10">
    <property type="entry name" value="Aldehyde Dehydrogenase, Chain A, domain 1"/>
    <property type="match status" value="1"/>
</dbReference>
<feature type="compositionally biased region" description="Polar residues" evidence="2">
    <location>
        <begin position="15"/>
        <end position="27"/>
    </location>
</feature>
<feature type="compositionally biased region" description="Low complexity" evidence="2">
    <location>
        <begin position="285"/>
        <end position="300"/>
    </location>
</feature>
<evidence type="ECO:0000256" key="2">
    <source>
        <dbReference type="SAM" id="MobiDB-lite"/>
    </source>
</evidence>
<proteinExistence type="predicted"/>
<feature type="compositionally biased region" description="Pro residues" evidence="2">
    <location>
        <begin position="229"/>
        <end position="255"/>
    </location>
</feature>
<keyword evidence="1" id="KW-0560">Oxidoreductase</keyword>
<name>H0QJX1_ARTG1</name>
<feature type="compositionally biased region" description="Basic residues" evidence="2">
    <location>
        <begin position="366"/>
        <end position="376"/>
    </location>
</feature>
<dbReference type="STRING" id="1077972.ARGLB_036_00185"/>
<dbReference type="InterPro" id="IPR016162">
    <property type="entry name" value="Ald_DH_N"/>
</dbReference>
<dbReference type="EMBL" id="BAEG01000036">
    <property type="protein sequence ID" value="GAB13122.1"/>
    <property type="molecule type" value="Genomic_DNA"/>
</dbReference>
<dbReference type="InterPro" id="IPR015590">
    <property type="entry name" value="Aldehyde_DH_dom"/>
</dbReference>
<organism evidence="4 5">
    <name type="scientific">Arthrobacter globiformis (strain ATCC 8010 / DSM 20124 / JCM 1332 / NBRC 12137 / NCIMB 8907 / NRRL B-2979 / 168)</name>
    <dbReference type="NCBI Taxonomy" id="1077972"/>
    <lineage>
        <taxon>Bacteria</taxon>
        <taxon>Bacillati</taxon>
        <taxon>Actinomycetota</taxon>
        <taxon>Actinomycetes</taxon>
        <taxon>Micrococcales</taxon>
        <taxon>Micrococcaceae</taxon>
        <taxon>Arthrobacter</taxon>
    </lineage>
</organism>
<feature type="compositionally biased region" description="Low complexity" evidence="2">
    <location>
        <begin position="326"/>
        <end position="339"/>
    </location>
</feature>
<reference evidence="4 5" key="1">
    <citation type="submission" date="2011-12" db="EMBL/GenBank/DDBJ databases">
        <title>Whole genome shotgun sequence of Arthrobacter globiformis NBRC 12137.</title>
        <authorList>
            <person name="Miyazawa S."/>
            <person name="Hosoyama A."/>
            <person name="Tsuchikane K."/>
            <person name="Katsumata H."/>
            <person name="Yamazaki S."/>
            <person name="Fujita N."/>
        </authorList>
    </citation>
    <scope>NUCLEOTIDE SEQUENCE [LARGE SCALE GENOMIC DNA]</scope>
    <source>
        <strain evidence="4 5">NBRC 12137</strain>
    </source>
</reference>